<dbReference type="PANTHER" id="PTHR43657:SF1">
    <property type="entry name" value="ALTERED INHERITANCE OF MITOCHONDRIA PROTEIN 24, MITOCHONDRIAL"/>
    <property type="match status" value="1"/>
</dbReference>
<name>A0ABD5Y8G9_9EURY</name>
<accession>A0ABD5Y8G9</accession>
<dbReference type="InterPro" id="IPR016031">
    <property type="entry name" value="Trp_RNA-bd_attenuator-like_dom"/>
</dbReference>
<dbReference type="Gene3D" id="3.60.160.10">
    <property type="entry name" value="Mitochondrial biogenesis AIM24"/>
    <property type="match status" value="1"/>
</dbReference>
<dbReference type="Proteomes" id="UP001596432">
    <property type="component" value="Unassembled WGS sequence"/>
</dbReference>
<dbReference type="SUPFAM" id="SSF51219">
    <property type="entry name" value="TRAP-like"/>
    <property type="match status" value="1"/>
</dbReference>
<dbReference type="AlphaFoldDB" id="A0ABD5Y8G9"/>
<gene>
    <name evidence="1" type="ORF">ACFQMA_20160</name>
</gene>
<protein>
    <submittedName>
        <fullName evidence="1">TIGR00266 family protein</fullName>
    </submittedName>
</protein>
<evidence type="ECO:0000313" key="2">
    <source>
        <dbReference type="Proteomes" id="UP001596432"/>
    </source>
</evidence>
<dbReference type="EMBL" id="JBHTAS010000001">
    <property type="protein sequence ID" value="MFC7142138.1"/>
    <property type="molecule type" value="Genomic_DNA"/>
</dbReference>
<comment type="caution">
    <text evidence="1">The sequence shown here is derived from an EMBL/GenBank/DDBJ whole genome shotgun (WGS) entry which is preliminary data.</text>
</comment>
<dbReference type="Pfam" id="PF01987">
    <property type="entry name" value="AIM24"/>
    <property type="match status" value="1"/>
</dbReference>
<evidence type="ECO:0000313" key="1">
    <source>
        <dbReference type="EMBL" id="MFC7142138.1"/>
    </source>
</evidence>
<dbReference type="InterPro" id="IPR002838">
    <property type="entry name" value="AIM24"/>
</dbReference>
<reference evidence="1 2" key="1">
    <citation type="journal article" date="2019" name="Int. J. Syst. Evol. Microbiol.">
        <title>The Global Catalogue of Microorganisms (GCM) 10K type strain sequencing project: providing services to taxonomists for standard genome sequencing and annotation.</title>
        <authorList>
            <consortium name="The Broad Institute Genomics Platform"/>
            <consortium name="The Broad Institute Genome Sequencing Center for Infectious Disease"/>
            <person name="Wu L."/>
            <person name="Ma J."/>
        </authorList>
    </citation>
    <scope>NUCLEOTIDE SEQUENCE [LARGE SCALE GENOMIC DNA]</scope>
    <source>
        <strain evidence="1 2">XZYJT29</strain>
    </source>
</reference>
<dbReference type="InterPro" id="IPR036983">
    <property type="entry name" value="AIM24_sf"/>
</dbReference>
<dbReference type="NCBIfam" id="TIGR00266">
    <property type="entry name" value="TIGR00266 family protein"/>
    <property type="match status" value="1"/>
</dbReference>
<proteinExistence type="predicted"/>
<dbReference type="RefSeq" id="WP_274323209.1">
    <property type="nucleotide sequence ID" value="NZ_CP118158.1"/>
</dbReference>
<sequence length="229" mass="24700">MDHEISHRPSYAQLTLDLDAGESVRSEAGAMVSKSPQIDVETAAEGGILKSLSRSLFGGESFFMNTFTASEAGRIQLAPALSGDVQHHPLDDETLYVQSSSFLASDPAISVDTEFGGTKTFFGGEGLFLLRMEGTGPLFLSSYGAIDEHELDGTESYVVDTGHIVAFEESLSFDVRKVGGLRSTLFSGEGLVCEFEGEGTVWTQTRSPDAFLSWLIPKIPQRNTTQTTT</sequence>
<dbReference type="PANTHER" id="PTHR43657">
    <property type="entry name" value="TRYPTOPHAN RNA-BINDING ATTENUATOR PROTEIN-LIKE PROTEIN"/>
    <property type="match status" value="1"/>
</dbReference>
<organism evidence="1 2">
    <name type="scientific">Halosimplex aquaticum</name>
    <dbReference type="NCBI Taxonomy" id="3026162"/>
    <lineage>
        <taxon>Archaea</taxon>
        <taxon>Methanobacteriati</taxon>
        <taxon>Methanobacteriota</taxon>
        <taxon>Stenosarchaea group</taxon>
        <taxon>Halobacteria</taxon>
        <taxon>Halobacteriales</taxon>
        <taxon>Haloarculaceae</taxon>
        <taxon>Halosimplex</taxon>
    </lineage>
</organism>
<keyword evidence="2" id="KW-1185">Reference proteome</keyword>
<dbReference type="GeneID" id="78822472"/>